<proteinExistence type="predicted"/>
<protein>
    <recommendedName>
        <fullName evidence="3">Radical SAM protein</fullName>
    </recommendedName>
</protein>
<dbReference type="OrthoDB" id="2989999at2"/>
<sequence length="104" mass="12179">MAVAFIYDSRLGIPVPELKKPWEDLDPQNQSEILAKWEEVRGDIPDRIKIIEESINELQAQLYRESDFNRSCQINSDIAELASIINDLWIWYRTGDDVHVTARY</sequence>
<evidence type="ECO:0000313" key="1">
    <source>
        <dbReference type="EMBL" id="PYZ93756.1"/>
    </source>
</evidence>
<reference evidence="1 2" key="1">
    <citation type="submission" date="2017-10" db="EMBL/GenBank/DDBJ databases">
        <title>Bacillus sp. nov., a halophilic bacterium isolated from a Keqin Lake.</title>
        <authorList>
            <person name="Wang H."/>
        </authorList>
    </citation>
    <scope>NUCLEOTIDE SEQUENCE [LARGE SCALE GENOMIC DNA]</scope>
    <source>
        <strain evidence="1 2">KQ-12</strain>
    </source>
</reference>
<evidence type="ECO:0000313" key="2">
    <source>
        <dbReference type="Proteomes" id="UP000248214"/>
    </source>
</evidence>
<comment type="caution">
    <text evidence="1">The sequence shown here is derived from an EMBL/GenBank/DDBJ whole genome shotgun (WGS) entry which is preliminary data.</text>
</comment>
<organism evidence="1 2">
    <name type="scientific">Salipaludibacillus keqinensis</name>
    <dbReference type="NCBI Taxonomy" id="2045207"/>
    <lineage>
        <taxon>Bacteria</taxon>
        <taxon>Bacillati</taxon>
        <taxon>Bacillota</taxon>
        <taxon>Bacilli</taxon>
        <taxon>Bacillales</taxon>
        <taxon>Bacillaceae</taxon>
    </lineage>
</organism>
<accession>A0A323THW4</accession>
<dbReference type="EMBL" id="PDOD01000002">
    <property type="protein sequence ID" value="PYZ93756.1"/>
    <property type="molecule type" value="Genomic_DNA"/>
</dbReference>
<name>A0A323THW4_9BACI</name>
<evidence type="ECO:0008006" key="3">
    <source>
        <dbReference type="Google" id="ProtNLM"/>
    </source>
</evidence>
<keyword evidence="2" id="KW-1185">Reference proteome</keyword>
<gene>
    <name evidence="1" type="ORF">CR194_11420</name>
</gene>
<dbReference type="RefSeq" id="WP_110609788.1">
    <property type="nucleotide sequence ID" value="NZ_PDOD01000002.1"/>
</dbReference>
<dbReference type="Proteomes" id="UP000248214">
    <property type="component" value="Unassembled WGS sequence"/>
</dbReference>
<dbReference type="AlphaFoldDB" id="A0A323THW4"/>